<evidence type="ECO:0000313" key="4">
    <source>
        <dbReference type="Proteomes" id="UP000233417"/>
    </source>
</evidence>
<evidence type="ECO:0000256" key="1">
    <source>
        <dbReference type="SAM" id="Phobius"/>
    </source>
</evidence>
<gene>
    <name evidence="3" type="ORF">CVU76_03210</name>
</gene>
<proteinExistence type="predicted"/>
<comment type="caution">
    <text evidence="3">The sequence shown here is derived from an EMBL/GenBank/DDBJ whole genome shotgun (WGS) entry which is preliminary data.</text>
</comment>
<dbReference type="InterPro" id="IPR027381">
    <property type="entry name" value="LytR/CpsA/Psr_C"/>
</dbReference>
<dbReference type="EMBL" id="PHAO01000001">
    <property type="protein sequence ID" value="PKN03009.1"/>
    <property type="molecule type" value="Genomic_DNA"/>
</dbReference>
<protein>
    <recommendedName>
        <fullName evidence="2">LytR/CpsA/Psr regulator C-terminal domain-containing protein</fullName>
    </recommendedName>
</protein>
<dbReference type="Gene3D" id="3.30.70.2390">
    <property type="match status" value="1"/>
</dbReference>
<name>A0A2N2F4A3_9BACT</name>
<dbReference type="AlphaFoldDB" id="A0A2N2F4A3"/>
<dbReference type="Pfam" id="PF13399">
    <property type="entry name" value="LytR_C"/>
    <property type="match status" value="1"/>
</dbReference>
<keyword evidence="1" id="KW-0812">Transmembrane</keyword>
<accession>A0A2N2F4A3</accession>
<keyword evidence="1" id="KW-1133">Transmembrane helix</keyword>
<evidence type="ECO:0000313" key="3">
    <source>
        <dbReference type="EMBL" id="PKN03009.1"/>
    </source>
</evidence>
<feature type="domain" description="LytR/CpsA/Psr regulator C-terminal" evidence="2">
    <location>
        <begin position="305"/>
        <end position="394"/>
    </location>
</feature>
<keyword evidence="1" id="KW-0472">Membrane</keyword>
<reference evidence="3 4" key="1">
    <citation type="journal article" date="2017" name="ISME J.">
        <title>Potential for microbial H2 and metal transformations associated with novel bacteria and archaea in deep terrestrial subsurface sediments.</title>
        <authorList>
            <person name="Hernsdorf A.W."/>
            <person name="Amano Y."/>
            <person name="Miyakawa K."/>
            <person name="Ise K."/>
            <person name="Suzuki Y."/>
            <person name="Anantharaman K."/>
            <person name="Probst A."/>
            <person name="Burstein D."/>
            <person name="Thomas B.C."/>
            <person name="Banfield J.F."/>
        </authorList>
    </citation>
    <scope>NUCLEOTIDE SEQUENCE [LARGE SCALE GENOMIC DNA]</scope>
    <source>
        <strain evidence="3">HGW-Dojkabacteria-1</strain>
    </source>
</reference>
<evidence type="ECO:0000259" key="2">
    <source>
        <dbReference type="Pfam" id="PF13399"/>
    </source>
</evidence>
<feature type="transmembrane region" description="Helical" evidence="1">
    <location>
        <begin position="25"/>
        <end position="45"/>
    </location>
</feature>
<organism evidence="3 4">
    <name type="scientific">Candidatus Dojkabacteria bacterium HGW-Dojkabacteria-1</name>
    <dbReference type="NCBI Taxonomy" id="2013761"/>
    <lineage>
        <taxon>Bacteria</taxon>
        <taxon>Candidatus Dojkabacteria</taxon>
    </lineage>
</organism>
<dbReference type="Proteomes" id="UP000233417">
    <property type="component" value="Unassembled WGS sequence"/>
</dbReference>
<sequence>MIRGRERYKSAKKGGIKLNINLKKIFLFLLLLSFVGYLVYVYIGFVNVKSVNPLKEGNATHYLLSRYPSSFKKTLIVLENKYNEQDRIEKVFLYAENKEKDVAVMIYLPNWVLYTGLESDFGNAVAISGFRYAGDFKQPGKGIEFAIWQFEELFGMKVDEYIWLDSDAYLLLQENLGEFSSDTVYAQYYQNGWEVSEEVFFFNGFVSRLSWLNLIFSANKFRDREAVIYSSLESLPGVVVELKNIHSRLLKLRPYVIDLSSSKYLDQKEFDGVGGMQNYLKLSAFDTVWRENTEKMIERELERERVRVEVYNASGIAGKASSYARKVANSGCDVVRFDNAPSRVENTKFYVPNPQDFKRSLEIITELFPGQYEIVNGRPDFMTTGDIVIILGEDISGIYSF</sequence>